<comment type="function">
    <text evidence="5">Exoribonuclease involved in ribosome biosynthesis. Involved in the processing of ITS1, the internal transcribed spacer localized between the 18S and 5.8S rRNAs.</text>
</comment>
<evidence type="ECO:0000313" key="10">
    <source>
        <dbReference type="Proteomes" id="UP001285441"/>
    </source>
</evidence>
<evidence type="ECO:0000259" key="8">
    <source>
        <dbReference type="SMART" id="SM00479"/>
    </source>
</evidence>
<evidence type="ECO:0000256" key="1">
    <source>
        <dbReference type="ARBA" id="ARBA00022552"/>
    </source>
</evidence>
<name>A0AAE0TZ65_9PEZI</name>
<evidence type="ECO:0000256" key="5">
    <source>
        <dbReference type="ARBA" id="ARBA00025599"/>
    </source>
</evidence>
<keyword evidence="2" id="KW-0540">Nuclease</keyword>
<feature type="region of interest" description="Disordered" evidence="7">
    <location>
        <begin position="71"/>
        <end position="110"/>
    </location>
</feature>
<dbReference type="GO" id="GO:0003676">
    <property type="term" value="F:nucleic acid binding"/>
    <property type="evidence" value="ECO:0007669"/>
    <property type="project" value="InterPro"/>
</dbReference>
<dbReference type="GO" id="GO:0035556">
    <property type="term" value="P:intracellular signal transduction"/>
    <property type="evidence" value="ECO:0007669"/>
    <property type="project" value="InterPro"/>
</dbReference>
<keyword evidence="6" id="KW-0863">Zinc-finger</keyword>
<dbReference type="GO" id="GO:0000027">
    <property type="term" value="P:ribosomal large subunit assembly"/>
    <property type="evidence" value="ECO:0007669"/>
    <property type="project" value="TreeGrafter"/>
</dbReference>
<accession>A0AAE0TZ65</accession>
<dbReference type="InterPro" id="IPR001562">
    <property type="entry name" value="Znf_Btk_motif"/>
</dbReference>
<dbReference type="CDD" id="cd06137">
    <property type="entry name" value="DEDDh_RNase"/>
    <property type="match status" value="1"/>
</dbReference>
<proteinExistence type="predicted"/>
<evidence type="ECO:0000313" key="9">
    <source>
        <dbReference type="EMBL" id="KAK3384877.1"/>
    </source>
</evidence>
<dbReference type="SMART" id="SM00479">
    <property type="entry name" value="EXOIII"/>
    <property type="match status" value="1"/>
</dbReference>
<dbReference type="AlphaFoldDB" id="A0AAE0TZ65"/>
<reference evidence="9" key="1">
    <citation type="journal article" date="2023" name="Mol. Phylogenet. Evol.">
        <title>Genome-scale phylogeny and comparative genomics of the fungal order Sordariales.</title>
        <authorList>
            <person name="Hensen N."/>
            <person name="Bonometti L."/>
            <person name="Westerberg I."/>
            <person name="Brannstrom I.O."/>
            <person name="Guillou S."/>
            <person name="Cros-Aarteil S."/>
            <person name="Calhoun S."/>
            <person name="Haridas S."/>
            <person name="Kuo A."/>
            <person name="Mondo S."/>
            <person name="Pangilinan J."/>
            <person name="Riley R."/>
            <person name="LaButti K."/>
            <person name="Andreopoulos B."/>
            <person name="Lipzen A."/>
            <person name="Chen C."/>
            <person name="Yan M."/>
            <person name="Daum C."/>
            <person name="Ng V."/>
            <person name="Clum A."/>
            <person name="Steindorff A."/>
            <person name="Ohm R.A."/>
            <person name="Martin F."/>
            <person name="Silar P."/>
            <person name="Natvig D.O."/>
            <person name="Lalanne C."/>
            <person name="Gautier V."/>
            <person name="Ament-Velasquez S.L."/>
            <person name="Kruys A."/>
            <person name="Hutchinson M.I."/>
            <person name="Powell A.J."/>
            <person name="Barry K."/>
            <person name="Miller A.N."/>
            <person name="Grigoriev I.V."/>
            <person name="Debuchy R."/>
            <person name="Gladieux P."/>
            <person name="Hiltunen Thoren M."/>
            <person name="Johannesson H."/>
        </authorList>
    </citation>
    <scope>NUCLEOTIDE SEQUENCE</scope>
    <source>
        <strain evidence="9">CBS 232.78</strain>
    </source>
</reference>
<keyword evidence="3" id="KW-0378">Hydrolase</keyword>
<dbReference type="PANTHER" id="PTHR12801:SF45">
    <property type="entry name" value="RNA EXONUCLEASE 4"/>
    <property type="match status" value="1"/>
</dbReference>
<dbReference type="Gene3D" id="3.30.420.10">
    <property type="entry name" value="Ribonuclease H-like superfamily/Ribonuclease H"/>
    <property type="match status" value="1"/>
</dbReference>
<evidence type="ECO:0000256" key="7">
    <source>
        <dbReference type="SAM" id="MobiDB-lite"/>
    </source>
</evidence>
<dbReference type="PROSITE" id="PS51113">
    <property type="entry name" value="ZF_BTK"/>
    <property type="match status" value="1"/>
</dbReference>
<dbReference type="GO" id="GO:0005634">
    <property type="term" value="C:nucleus"/>
    <property type="evidence" value="ECO:0007669"/>
    <property type="project" value="TreeGrafter"/>
</dbReference>
<keyword evidence="6" id="KW-0479">Metal-binding</keyword>
<evidence type="ECO:0000256" key="6">
    <source>
        <dbReference type="PROSITE-ProRule" id="PRU00432"/>
    </source>
</evidence>
<evidence type="ECO:0000256" key="3">
    <source>
        <dbReference type="ARBA" id="ARBA00022801"/>
    </source>
</evidence>
<dbReference type="SUPFAM" id="SSF53098">
    <property type="entry name" value="Ribonuclease H-like"/>
    <property type="match status" value="1"/>
</dbReference>
<reference evidence="9" key="2">
    <citation type="submission" date="2023-06" db="EMBL/GenBank/DDBJ databases">
        <authorList>
            <consortium name="Lawrence Berkeley National Laboratory"/>
            <person name="Haridas S."/>
            <person name="Hensen N."/>
            <person name="Bonometti L."/>
            <person name="Westerberg I."/>
            <person name="Brannstrom I.O."/>
            <person name="Guillou S."/>
            <person name="Cros-Aarteil S."/>
            <person name="Calhoun S."/>
            <person name="Kuo A."/>
            <person name="Mondo S."/>
            <person name="Pangilinan J."/>
            <person name="Riley R."/>
            <person name="LaButti K."/>
            <person name="Andreopoulos B."/>
            <person name="Lipzen A."/>
            <person name="Chen C."/>
            <person name="Yanf M."/>
            <person name="Daum C."/>
            <person name="Ng V."/>
            <person name="Clum A."/>
            <person name="Steindorff A."/>
            <person name="Ohm R."/>
            <person name="Martin F."/>
            <person name="Silar P."/>
            <person name="Natvig D."/>
            <person name="Lalanne C."/>
            <person name="Gautier V."/>
            <person name="Ament-velasquez S.L."/>
            <person name="Kruys A."/>
            <person name="Hutchinson M.I."/>
            <person name="Powell A.J."/>
            <person name="Barry K."/>
            <person name="Miller A.N."/>
            <person name="Grigoriev I.V."/>
            <person name="Debuchy R."/>
            <person name="Gladieux P."/>
            <person name="Thoren M.H."/>
            <person name="Johannesson H."/>
        </authorList>
    </citation>
    <scope>NUCLEOTIDE SEQUENCE</scope>
    <source>
        <strain evidence="9">CBS 232.78</strain>
    </source>
</reference>
<keyword evidence="4" id="KW-0269">Exonuclease</keyword>
<dbReference type="Proteomes" id="UP001285441">
    <property type="component" value="Unassembled WGS sequence"/>
</dbReference>
<gene>
    <name evidence="9" type="ORF">B0H63DRAFT_432374</name>
</gene>
<comment type="caution">
    <text evidence="9">The sequence shown here is derived from an EMBL/GenBank/DDBJ whole genome shotgun (WGS) entry which is preliminary data.</text>
</comment>
<dbReference type="GO" id="GO:0006364">
    <property type="term" value="P:rRNA processing"/>
    <property type="evidence" value="ECO:0007669"/>
    <property type="project" value="UniProtKB-KW"/>
</dbReference>
<organism evidence="9 10">
    <name type="scientific">Podospora didyma</name>
    <dbReference type="NCBI Taxonomy" id="330526"/>
    <lineage>
        <taxon>Eukaryota</taxon>
        <taxon>Fungi</taxon>
        <taxon>Dikarya</taxon>
        <taxon>Ascomycota</taxon>
        <taxon>Pezizomycotina</taxon>
        <taxon>Sordariomycetes</taxon>
        <taxon>Sordariomycetidae</taxon>
        <taxon>Sordariales</taxon>
        <taxon>Podosporaceae</taxon>
        <taxon>Podospora</taxon>
    </lineage>
</organism>
<sequence>MAAPIAAFNTQNATPVVSIVPSPEYLDQLTALSHSVPTLQKAGYVMYPLSRKEINDKKRCIRCGRRCKSRDKKRKERKEQEDGAPAAEDKNQQKAVPTTQGRLAAKQNPAAHRCRFHPGQNVNGRWTCCRRSASGFAPCASEEFHQTQEYGPGEFESRWKFHSTPFDSNVSPITRAAIAIDCEMGIAVDHESELIRLTAIDYFTGTVLLDSLVWPDIQMIHYNTRYSGVTRGNMEQARRDERCLMGIDAARTELLKYVGPSTIVVGHSAYNDLVSLRWIHTAVVDSFLLGQKEKYDQQILDQQARKAIQRVPTMANAVVSPYDVTPTQAGKKPEDGLSLKAMAMRKLGRAIQTGGRRGHDSLEDAIASRDLVHAHILGLTTEKR</sequence>
<feature type="domain" description="Exonuclease" evidence="8">
    <location>
        <begin position="176"/>
        <end position="381"/>
    </location>
</feature>
<dbReference type="InterPro" id="IPR047021">
    <property type="entry name" value="REXO1/3/4-like"/>
</dbReference>
<keyword evidence="6" id="KW-0862">Zinc</keyword>
<keyword evidence="10" id="KW-1185">Reference proteome</keyword>
<feature type="compositionally biased region" description="Basic and acidic residues" evidence="7">
    <location>
        <begin position="77"/>
        <end position="92"/>
    </location>
</feature>
<dbReference type="InterPro" id="IPR012337">
    <property type="entry name" value="RNaseH-like_sf"/>
</dbReference>
<keyword evidence="1" id="KW-0698">rRNA processing</keyword>
<dbReference type="InterPro" id="IPR013520">
    <property type="entry name" value="Ribonucl_H"/>
</dbReference>
<dbReference type="PANTHER" id="PTHR12801">
    <property type="entry name" value="RNA EXONUCLEASE REXO1 / RECO3 FAMILY MEMBER-RELATED"/>
    <property type="match status" value="1"/>
</dbReference>
<dbReference type="EMBL" id="JAULSW010000004">
    <property type="protein sequence ID" value="KAK3384877.1"/>
    <property type="molecule type" value="Genomic_DNA"/>
</dbReference>
<protein>
    <recommendedName>
        <fullName evidence="8">Exonuclease domain-containing protein</fullName>
    </recommendedName>
</protein>
<evidence type="ECO:0000256" key="2">
    <source>
        <dbReference type="ARBA" id="ARBA00022722"/>
    </source>
</evidence>
<evidence type="ECO:0000256" key="4">
    <source>
        <dbReference type="ARBA" id="ARBA00022839"/>
    </source>
</evidence>
<dbReference type="GO" id="GO:0008270">
    <property type="term" value="F:zinc ion binding"/>
    <property type="evidence" value="ECO:0007669"/>
    <property type="project" value="UniProtKB-KW"/>
</dbReference>
<dbReference type="GO" id="GO:0004527">
    <property type="term" value="F:exonuclease activity"/>
    <property type="evidence" value="ECO:0007669"/>
    <property type="project" value="UniProtKB-KW"/>
</dbReference>
<dbReference type="InterPro" id="IPR036397">
    <property type="entry name" value="RNaseH_sf"/>
</dbReference>